<protein>
    <submittedName>
        <fullName evidence="1">Uncharacterized protein</fullName>
    </submittedName>
</protein>
<dbReference type="EMBL" id="CM039427">
    <property type="protein sequence ID" value="KAI4355353.1"/>
    <property type="molecule type" value="Genomic_DNA"/>
</dbReference>
<gene>
    <name evidence="1" type="ORF">L6164_004134</name>
</gene>
<proteinExistence type="predicted"/>
<organism evidence="1 2">
    <name type="scientific">Bauhinia variegata</name>
    <name type="common">Purple orchid tree</name>
    <name type="synonym">Phanera variegata</name>
    <dbReference type="NCBI Taxonomy" id="167791"/>
    <lineage>
        <taxon>Eukaryota</taxon>
        <taxon>Viridiplantae</taxon>
        <taxon>Streptophyta</taxon>
        <taxon>Embryophyta</taxon>
        <taxon>Tracheophyta</taxon>
        <taxon>Spermatophyta</taxon>
        <taxon>Magnoliopsida</taxon>
        <taxon>eudicotyledons</taxon>
        <taxon>Gunneridae</taxon>
        <taxon>Pentapetalae</taxon>
        <taxon>rosids</taxon>
        <taxon>fabids</taxon>
        <taxon>Fabales</taxon>
        <taxon>Fabaceae</taxon>
        <taxon>Cercidoideae</taxon>
        <taxon>Cercideae</taxon>
        <taxon>Bauhiniinae</taxon>
        <taxon>Bauhinia</taxon>
    </lineage>
</organism>
<comment type="caution">
    <text evidence="1">The sequence shown here is derived from an EMBL/GenBank/DDBJ whole genome shotgun (WGS) entry which is preliminary data.</text>
</comment>
<accession>A0ACB9Q3Q2</accession>
<evidence type="ECO:0000313" key="1">
    <source>
        <dbReference type="EMBL" id="KAI4355353.1"/>
    </source>
</evidence>
<keyword evidence="2" id="KW-1185">Reference proteome</keyword>
<sequence length="292" mass="31661">MADSQDGSAEPEGFGVLAIIMVSIIMMIFLVVVFIFFLYLYAKWCRLRAEQTATGSRRRRRLVFAAGPDPRGQRRGLDPEILSSLPVLIFQQEEFKDGLECAVCLSELVQGEKARLLPKCNHGFHAGCIDMWFQSHSTCPICRNPVASESSERSTNSGVEENASENDSQSSNSDVSSSVSPVYGNQPQACSIGATSEEKRPSLQPPCSSSCTSSSSAGTSGNKDHGMLMIDIPSEINPSSSLPSSSRFAEDELISPMMTSLKSFKRLLSWNKRSGPFSPGSVDVEQAGKAEN</sequence>
<evidence type="ECO:0000313" key="2">
    <source>
        <dbReference type="Proteomes" id="UP000828941"/>
    </source>
</evidence>
<dbReference type="Proteomes" id="UP000828941">
    <property type="component" value="Chromosome 2"/>
</dbReference>
<name>A0ACB9Q3Q2_BAUVA</name>
<reference evidence="1 2" key="1">
    <citation type="journal article" date="2022" name="DNA Res.">
        <title>Chromosomal-level genome assembly of the orchid tree Bauhinia variegata (Leguminosae; Cercidoideae) supports the allotetraploid origin hypothesis of Bauhinia.</title>
        <authorList>
            <person name="Zhong Y."/>
            <person name="Chen Y."/>
            <person name="Zheng D."/>
            <person name="Pang J."/>
            <person name="Liu Y."/>
            <person name="Luo S."/>
            <person name="Meng S."/>
            <person name="Qian L."/>
            <person name="Wei D."/>
            <person name="Dai S."/>
            <person name="Zhou R."/>
        </authorList>
    </citation>
    <scope>NUCLEOTIDE SEQUENCE [LARGE SCALE GENOMIC DNA]</scope>
    <source>
        <strain evidence="1">BV-YZ2020</strain>
    </source>
</reference>